<name>A0A1J5R3E4_9ZZZZ</name>
<accession>A0A1J5R3E4</accession>
<dbReference type="AlphaFoldDB" id="A0A1J5R3E4"/>
<protein>
    <submittedName>
        <fullName evidence="1">Uncharacterized protein</fullName>
    </submittedName>
</protein>
<dbReference type="EMBL" id="MLJW01000290">
    <property type="protein sequence ID" value="OIQ90486.1"/>
    <property type="molecule type" value="Genomic_DNA"/>
</dbReference>
<organism evidence="1">
    <name type="scientific">mine drainage metagenome</name>
    <dbReference type="NCBI Taxonomy" id="410659"/>
    <lineage>
        <taxon>unclassified sequences</taxon>
        <taxon>metagenomes</taxon>
        <taxon>ecological metagenomes</taxon>
    </lineage>
</organism>
<proteinExistence type="predicted"/>
<reference evidence="1" key="1">
    <citation type="submission" date="2016-10" db="EMBL/GenBank/DDBJ databases">
        <title>Sequence of Gallionella enrichment culture.</title>
        <authorList>
            <person name="Poehlein A."/>
            <person name="Muehling M."/>
            <person name="Daniel R."/>
        </authorList>
    </citation>
    <scope>NUCLEOTIDE SEQUENCE</scope>
</reference>
<sequence length="86" mass="9733">MEIASAGAVGNAIAQDGESLRSRDTVKIIAKGEHEWCLVECFRFVRVDEKTKKPEFSITKFWLNFGTLTLAREVPADWEHGIIVLR</sequence>
<comment type="caution">
    <text evidence="1">The sequence shown here is derived from an EMBL/GenBank/DDBJ whole genome shotgun (WGS) entry which is preliminary data.</text>
</comment>
<evidence type="ECO:0000313" key="1">
    <source>
        <dbReference type="EMBL" id="OIQ90486.1"/>
    </source>
</evidence>
<gene>
    <name evidence="1" type="ORF">GALL_276250</name>
</gene>